<sequence length="118" mass="12888">ADLEQVRQNKAYLKLRRERQSLPMYSRTQEIAELLDNNQVVVVTGETGSGKSTQLPQGLMDRMIDAGLGSSASLVCTQPRRVAAVSLAQRVSEERGVKCGTLVGYATRDDTSMGSQTR</sequence>
<dbReference type="Proteomes" id="UP000265618">
    <property type="component" value="Unassembled WGS sequence"/>
</dbReference>
<accession>A0A9K3GMQ9</accession>
<protein>
    <recommendedName>
        <fullName evidence="3">Helicase ATP-binding domain-containing protein</fullName>
    </recommendedName>
</protein>
<proteinExistence type="predicted"/>
<dbReference type="AlphaFoldDB" id="A0A9K3GMQ9"/>
<dbReference type="InterPro" id="IPR027417">
    <property type="entry name" value="P-loop_NTPase"/>
</dbReference>
<dbReference type="EMBL" id="BDIP01004272">
    <property type="protein sequence ID" value="GIQ88662.1"/>
    <property type="molecule type" value="Genomic_DNA"/>
</dbReference>
<dbReference type="PANTHER" id="PTHR18934:SF145">
    <property type="entry name" value="ATP-DEPENDENT RNA HELICASE DHX57-RELATED"/>
    <property type="match status" value="1"/>
</dbReference>
<dbReference type="SUPFAM" id="SSF52540">
    <property type="entry name" value="P-loop containing nucleoside triphosphate hydrolases"/>
    <property type="match status" value="1"/>
</dbReference>
<comment type="caution">
    <text evidence="1">The sequence shown here is derived from an EMBL/GenBank/DDBJ whole genome shotgun (WGS) entry which is preliminary data.</text>
</comment>
<evidence type="ECO:0008006" key="3">
    <source>
        <dbReference type="Google" id="ProtNLM"/>
    </source>
</evidence>
<dbReference type="GO" id="GO:0004386">
    <property type="term" value="F:helicase activity"/>
    <property type="evidence" value="ECO:0007669"/>
    <property type="project" value="TreeGrafter"/>
</dbReference>
<organism evidence="1 2">
    <name type="scientific">Kipferlia bialata</name>
    <dbReference type="NCBI Taxonomy" id="797122"/>
    <lineage>
        <taxon>Eukaryota</taxon>
        <taxon>Metamonada</taxon>
        <taxon>Carpediemonas-like organisms</taxon>
        <taxon>Kipferlia</taxon>
    </lineage>
</organism>
<dbReference type="GO" id="GO:0003723">
    <property type="term" value="F:RNA binding"/>
    <property type="evidence" value="ECO:0007669"/>
    <property type="project" value="TreeGrafter"/>
</dbReference>
<reference evidence="1 2" key="1">
    <citation type="journal article" date="2018" name="PLoS ONE">
        <title>The draft genome of Kipferlia bialata reveals reductive genome evolution in fornicate parasites.</title>
        <authorList>
            <person name="Tanifuji G."/>
            <person name="Takabayashi S."/>
            <person name="Kume K."/>
            <person name="Takagi M."/>
            <person name="Nakayama T."/>
            <person name="Kamikawa R."/>
            <person name="Inagaki Y."/>
            <person name="Hashimoto T."/>
        </authorList>
    </citation>
    <scope>NUCLEOTIDE SEQUENCE [LARGE SCALE GENOMIC DNA]</scope>
    <source>
        <strain evidence="1">NY0173</strain>
    </source>
</reference>
<evidence type="ECO:0000313" key="1">
    <source>
        <dbReference type="EMBL" id="GIQ88662.1"/>
    </source>
</evidence>
<dbReference type="CDD" id="cd17917">
    <property type="entry name" value="DEXHc_RHA-like"/>
    <property type="match status" value="1"/>
</dbReference>
<evidence type="ECO:0000313" key="2">
    <source>
        <dbReference type="Proteomes" id="UP000265618"/>
    </source>
</evidence>
<feature type="non-terminal residue" evidence="1">
    <location>
        <position position="1"/>
    </location>
</feature>
<keyword evidence="2" id="KW-1185">Reference proteome</keyword>
<dbReference type="OrthoDB" id="1745337at2759"/>
<name>A0A9K3GMQ9_9EUKA</name>
<gene>
    <name evidence="1" type="ORF">KIPB_010962</name>
</gene>
<dbReference type="Gene3D" id="3.40.50.300">
    <property type="entry name" value="P-loop containing nucleotide triphosphate hydrolases"/>
    <property type="match status" value="1"/>
</dbReference>
<dbReference type="PANTHER" id="PTHR18934">
    <property type="entry name" value="ATP-DEPENDENT RNA HELICASE"/>
    <property type="match status" value="1"/>
</dbReference>